<dbReference type="EMBL" id="QLNI01000006">
    <property type="protein sequence ID" value="RAM03266.1"/>
    <property type="molecule type" value="Genomic_DNA"/>
</dbReference>
<dbReference type="Proteomes" id="UP000293902">
    <property type="component" value="Chromosome"/>
</dbReference>
<sequence length="75" mass="8363">MSRVSSLLEGLTSFSKPRVGGALETIDLNQMCRHVLAVLKKSILLPRQIRIQTDLDDTMPKATLDSNGLKQVIYH</sequence>
<evidence type="ECO:0000313" key="2">
    <source>
        <dbReference type="EMBL" id="RAM03266.1"/>
    </source>
</evidence>
<protein>
    <submittedName>
        <fullName evidence="2">Uncharacterized protein</fullName>
    </submittedName>
</protein>
<dbReference type="Gene3D" id="3.30.565.10">
    <property type="entry name" value="Histidine kinase-like ATPase, C-terminal domain"/>
    <property type="match status" value="1"/>
</dbReference>
<reference evidence="1 4" key="2">
    <citation type="submission" date="2019-02" db="EMBL/GenBank/DDBJ databases">
        <title>Complete genome sequence of Desulfobacter hydrogenophilus AcRS1.</title>
        <authorList>
            <person name="Marietou A."/>
            <person name="Lund M.B."/>
            <person name="Marshall I.P.G."/>
            <person name="Schreiber L."/>
            <person name="Jorgensen B."/>
        </authorList>
    </citation>
    <scope>NUCLEOTIDE SEQUENCE [LARGE SCALE GENOMIC DNA]</scope>
    <source>
        <strain evidence="1 4">AcRS1</strain>
    </source>
</reference>
<name>A0A328FGF6_9BACT</name>
<proteinExistence type="predicted"/>
<accession>A0A328FGF6</accession>
<dbReference type="AlphaFoldDB" id="A0A328FGF6"/>
<dbReference type="RefSeq" id="WP_111953984.1">
    <property type="nucleotide sequence ID" value="NZ_CP036313.1"/>
</dbReference>
<dbReference type="EMBL" id="CP036313">
    <property type="protein sequence ID" value="QBH12531.1"/>
    <property type="molecule type" value="Genomic_DNA"/>
</dbReference>
<dbReference type="Proteomes" id="UP000248798">
    <property type="component" value="Unassembled WGS sequence"/>
</dbReference>
<dbReference type="InterPro" id="IPR036890">
    <property type="entry name" value="HATPase_C_sf"/>
</dbReference>
<reference evidence="2 3" key="1">
    <citation type="submission" date="2018-06" db="EMBL/GenBank/DDBJ databases">
        <title>Complete Genome Sequence of Desulfobacter hydrogenophilus (DSM3380).</title>
        <authorList>
            <person name="Marietou A."/>
            <person name="Schreiber L."/>
            <person name="Marshall I."/>
            <person name="Jorgensen B."/>
        </authorList>
    </citation>
    <scope>NUCLEOTIDE SEQUENCE [LARGE SCALE GENOMIC DNA]</scope>
    <source>
        <strain evidence="2 3">DSM 3380</strain>
    </source>
</reference>
<gene>
    <name evidence="2" type="ORF">DO021_04065</name>
    <name evidence="1" type="ORF">EYB58_06145</name>
</gene>
<organism evidence="2 3">
    <name type="scientific">Desulfobacter hydrogenophilus</name>
    <dbReference type="NCBI Taxonomy" id="2291"/>
    <lineage>
        <taxon>Bacteria</taxon>
        <taxon>Pseudomonadati</taxon>
        <taxon>Thermodesulfobacteriota</taxon>
        <taxon>Desulfobacteria</taxon>
        <taxon>Desulfobacterales</taxon>
        <taxon>Desulfobacteraceae</taxon>
        <taxon>Desulfobacter</taxon>
    </lineage>
</organism>
<evidence type="ECO:0000313" key="4">
    <source>
        <dbReference type="Proteomes" id="UP000293902"/>
    </source>
</evidence>
<evidence type="ECO:0000313" key="1">
    <source>
        <dbReference type="EMBL" id="QBH12531.1"/>
    </source>
</evidence>
<evidence type="ECO:0000313" key="3">
    <source>
        <dbReference type="Proteomes" id="UP000248798"/>
    </source>
</evidence>
<keyword evidence="4" id="KW-1185">Reference proteome</keyword>